<dbReference type="InterPro" id="IPR039249">
    <property type="entry name" value="GPATCH11"/>
</dbReference>
<dbReference type="SMART" id="SM00443">
    <property type="entry name" value="G_patch"/>
    <property type="match status" value="1"/>
</dbReference>
<evidence type="ECO:0000313" key="4">
    <source>
        <dbReference type="Proteomes" id="UP000636800"/>
    </source>
</evidence>
<dbReference type="PANTHER" id="PTHR21032">
    <property type="entry name" value="G PATCH DOMAIN-CONTAINING PROTEIN 11"/>
    <property type="match status" value="1"/>
</dbReference>
<dbReference type="GO" id="GO:0003676">
    <property type="term" value="F:nucleic acid binding"/>
    <property type="evidence" value="ECO:0007669"/>
    <property type="project" value="InterPro"/>
</dbReference>
<feature type="region of interest" description="Disordered" evidence="1">
    <location>
        <begin position="23"/>
        <end position="71"/>
    </location>
</feature>
<dbReference type="SMART" id="SM01173">
    <property type="entry name" value="DUF4187"/>
    <property type="match status" value="1"/>
</dbReference>
<reference evidence="3 4" key="1">
    <citation type="journal article" date="2020" name="Nat. Food">
        <title>A phased Vanilla planifolia genome enables genetic improvement of flavour and production.</title>
        <authorList>
            <person name="Hasing T."/>
            <person name="Tang H."/>
            <person name="Brym M."/>
            <person name="Khazi F."/>
            <person name="Huang T."/>
            <person name="Chambers A.H."/>
        </authorList>
    </citation>
    <scope>NUCLEOTIDE SEQUENCE [LARGE SCALE GENOMIC DNA]</scope>
    <source>
        <tissue evidence="3">Leaf</tissue>
    </source>
</reference>
<dbReference type="InterPro" id="IPR000467">
    <property type="entry name" value="G_patch_dom"/>
</dbReference>
<evidence type="ECO:0000256" key="1">
    <source>
        <dbReference type="SAM" id="MobiDB-lite"/>
    </source>
</evidence>
<dbReference type="EMBL" id="JADCNL010000007">
    <property type="protein sequence ID" value="KAG0473613.1"/>
    <property type="molecule type" value="Genomic_DNA"/>
</dbReference>
<dbReference type="AlphaFoldDB" id="A0A835QS71"/>
<accession>A0A835QS71</accession>
<gene>
    <name evidence="3" type="ORF">HPP92_015470</name>
</gene>
<comment type="caution">
    <text evidence="3">The sequence shown here is derived from an EMBL/GenBank/DDBJ whole genome shotgun (WGS) entry which is preliminary data.</text>
</comment>
<dbReference type="PANTHER" id="PTHR21032:SF0">
    <property type="entry name" value="G PATCH DOMAIN-CONTAINING PROTEIN 11"/>
    <property type="match status" value="1"/>
</dbReference>
<feature type="region of interest" description="Disordered" evidence="1">
    <location>
        <begin position="183"/>
        <end position="204"/>
    </location>
</feature>
<organism evidence="3 4">
    <name type="scientific">Vanilla planifolia</name>
    <name type="common">Vanilla</name>
    <dbReference type="NCBI Taxonomy" id="51239"/>
    <lineage>
        <taxon>Eukaryota</taxon>
        <taxon>Viridiplantae</taxon>
        <taxon>Streptophyta</taxon>
        <taxon>Embryophyta</taxon>
        <taxon>Tracheophyta</taxon>
        <taxon>Spermatophyta</taxon>
        <taxon>Magnoliopsida</taxon>
        <taxon>Liliopsida</taxon>
        <taxon>Asparagales</taxon>
        <taxon>Orchidaceae</taxon>
        <taxon>Vanilloideae</taxon>
        <taxon>Vanilleae</taxon>
        <taxon>Vanilla</taxon>
    </lineage>
</organism>
<protein>
    <recommendedName>
        <fullName evidence="2">G-patch domain-containing protein</fullName>
    </recommendedName>
</protein>
<dbReference type="InterPro" id="IPR025239">
    <property type="entry name" value="DUF4187"/>
</dbReference>
<proteinExistence type="predicted"/>
<dbReference type="Pfam" id="PF01585">
    <property type="entry name" value="G-patch"/>
    <property type="match status" value="1"/>
</dbReference>
<evidence type="ECO:0000313" key="3">
    <source>
        <dbReference type="EMBL" id="KAG0473613.1"/>
    </source>
</evidence>
<feature type="compositionally biased region" description="Basic and acidic residues" evidence="1">
    <location>
        <begin position="50"/>
        <end position="71"/>
    </location>
</feature>
<name>A0A835QS71_VANPL</name>
<feature type="compositionally biased region" description="Acidic residues" evidence="1">
    <location>
        <begin position="195"/>
        <end position="204"/>
    </location>
</feature>
<keyword evidence="4" id="KW-1185">Reference proteome</keyword>
<feature type="domain" description="G-patch" evidence="2">
    <location>
        <begin position="78"/>
        <end position="124"/>
    </location>
</feature>
<dbReference type="Proteomes" id="UP000636800">
    <property type="component" value="Chromosome 7"/>
</dbReference>
<evidence type="ECO:0000259" key="2">
    <source>
        <dbReference type="PROSITE" id="PS50174"/>
    </source>
</evidence>
<sequence>MAAAGEEDDYMGDLSLFLPAEVSSSAKKVNGTKELPSARKTKRPKTLSWQERRKFEKERKQREEDEYTKSRLEAAIPETNLGFRMLRQMGYKPGTALGKEGIGRAEPVGLEIRRSRAGIGRETPEDAAARIEREVSERLRRTEEEMVVEFGSRQRTQWREKRVVGDYRKADAALAQLEKRETVEVKKEEGNEKEEAGEEEEEEVITEEDLHELLMKLRDGHFYCLYCGFQYESMEALESACPGVYEENH</sequence>
<dbReference type="PROSITE" id="PS50174">
    <property type="entry name" value="G_PATCH"/>
    <property type="match status" value="1"/>
</dbReference>
<dbReference type="Pfam" id="PF13821">
    <property type="entry name" value="DUF4187"/>
    <property type="match status" value="1"/>
</dbReference>
<feature type="compositionally biased region" description="Basic and acidic residues" evidence="1">
    <location>
        <begin position="183"/>
        <end position="194"/>
    </location>
</feature>
<dbReference type="OrthoDB" id="418495at2759"/>
<dbReference type="GO" id="GO:0000776">
    <property type="term" value="C:kinetochore"/>
    <property type="evidence" value="ECO:0007669"/>
    <property type="project" value="TreeGrafter"/>
</dbReference>